<keyword evidence="19" id="KW-0464">Manganese</keyword>
<organism evidence="25 26">
    <name type="scientific">Diploptera punctata</name>
    <name type="common">Pacific beetle cockroach</name>
    <dbReference type="NCBI Taxonomy" id="6984"/>
    <lineage>
        <taxon>Eukaryota</taxon>
        <taxon>Metazoa</taxon>
        <taxon>Ecdysozoa</taxon>
        <taxon>Arthropoda</taxon>
        <taxon>Hexapoda</taxon>
        <taxon>Insecta</taxon>
        <taxon>Pterygota</taxon>
        <taxon>Neoptera</taxon>
        <taxon>Polyneoptera</taxon>
        <taxon>Dictyoptera</taxon>
        <taxon>Blattodea</taxon>
        <taxon>Blaberoidea</taxon>
        <taxon>Blaberidae</taxon>
        <taxon>Diplopterinae</taxon>
        <taxon>Diploptera</taxon>
    </lineage>
</organism>
<evidence type="ECO:0000256" key="4">
    <source>
        <dbReference type="ARBA" id="ARBA00022553"/>
    </source>
</evidence>
<dbReference type="GO" id="GO:0042593">
    <property type="term" value="P:glucose homeostasis"/>
    <property type="evidence" value="ECO:0007669"/>
    <property type="project" value="TreeGrafter"/>
</dbReference>
<evidence type="ECO:0000256" key="2">
    <source>
        <dbReference type="ARBA" id="ARBA00004479"/>
    </source>
</evidence>
<dbReference type="SUPFAM" id="SSF56112">
    <property type="entry name" value="Protein kinase-like (PK-like)"/>
    <property type="match status" value="1"/>
</dbReference>
<dbReference type="PROSITE" id="PS00109">
    <property type="entry name" value="PROTEIN_KINASE_TYR"/>
    <property type="match status" value="1"/>
</dbReference>
<keyword evidence="8" id="KW-0479">Metal-binding</keyword>
<dbReference type="InterPro" id="IPR003961">
    <property type="entry name" value="FN3_dom"/>
</dbReference>
<dbReference type="Gene3D" id="3.80.20.20">
    <property type="entry name" value="Receptor L-domain"/>
    <property type="match status" value="2"/>
</dbReference>
<feature type="transmembrane region" description="Helical" evidence="21">
    <location>
        <begin position="912"/>
        <end position="933"/>
    </location>
</feature>
<keyword evidence="14 21" id="KW-1133">Transmembrane helix</keyword>
<accession>A0AAD8ELD9</accession>
<dbReference type="InterPro" id="IPR036116">
    <property type="entry name" value="FN3_sf"/>
</dbReference>
<keyword evidence="4" id="KW-0597">Phosphoprotein</keyword>
<evidence type="ECO:0000256" key="1">
    <source>
        <dbReference type="ARBA" id="ARBA00001936"/>
    </source>
</evidence>
<dbReference type="Gene3D" id="2.10.220.10">
    <property type="entry name" value="Hormone Receptor, Insulin-like Growth Factor Receptor 1, Chain A, domain 2"/>
    <property type="match status" value="1"/>
</dbReference>
<keyword evidence="17" id="KW-0675">Receptor</keyword>
<evidence type="ECO:0000256" key="21">
    <source>
        <dbReference type="SAM" id="Phobius"/>
    </source>
</evidence>
<dbReference type="InterPro" id="IPR036941">
    <property type="entry name" value="Rcpt_L-dom_sf"/>
</dbReference>
<dbReference type="GO" id="GO:0043560">
    <property type="term" value="F:insulin receptor substrate binding"/>
    <property type="evidence" value="ECO:0007669"/>
    <property type="project" value="TreeGrafter"/>
</dbReference>
<dbReference type="EC" id="2.7.10.1" evidence="3"/>
<dbReference type="PANTHER" id="PTHR24416">
    <property type="entry name" value="TYROSINE-PROTEIN KINASE RECEPTOR"/>
    <property type="match status" value="1"/>
</dbReference>
<dbReference type="InterPro" id="IPR000719">
    <property type="entry name" value="Prot_kinase_dom"/>
</dbReference>
<keyword evidence="12" id="KW-0418">Kinase</keyword>
<dbReference type="SUPFAM" id="SSF52058">
    <property type="entry name" value="L domain-like"/>
    <property type="match status" value="2"/>
</dbReference>
<dbReference type="Gene3D" id="2.60.40.10">
    <property type="entry name" value="Immunoglobulins"/>
    <property type="match status" value="3"/>
</dbReference>
<keyword evidence="6" id="KW-0165">Cleavage on pair of basic residues</keyword>
<comment type="cofactor">
    <cofactor evidence="1">
        <name>Mn(2+)</name>
        <dbReference type="ChEBI" id="CHEBI:29035"/>
    </cofactor>
</comment>
<dbReference type="Proteomes" id="UP001233999">
    <property type="component" value="Unassembled WGS sequence"/>
</dbReference>
<keyword evidence="7 21" id="KW-0812">Transmembrane</keyword>
<feature type="domain" description="Protein kinase" evidence="23">
    <location>
        <begin position="973"/>
        <end position="1242"/>
    </location>
</feature>
<evidence type="ECO:0000259" key="24">
    <source>
        <dbReference type="PROSITE" id="PS50853"/>
    </source>
</evidence>
<evidence type="ECO:0000256" key="7">
    <source>
        <dbReference type="ARBA" id="ARBA00022692"/>
    </source>
</evidence>
<dbReference type="InterPro" id="IPR006211">
    <property type="entry name" value="Furin-like_Cys-rich_dom"/>
</dbReference>
<evidence type="ECO:0000313" key="26">
    <source>
        <dbReference type="Proteomes" id="UP001233999"/>
    </source>
</evidence>
<dbReference type="FunFam" id="1.10.510.10:FF:001227">
    <property type="entry name" value="Tyrosine-protein kinase receptor"/>
    <property type="match status" value="1"/>
</dbReference>
<dbReference type="Pfam" id="PF07714">
    <property type="entry name" value="PK_Tyr_Ser-Thr"/>
    <property type="match status" value="1"/>
</dbReference>
<dbReference type="InterPro" id="IPR020635">
    <property type="entry name" value="Tyr_kinase_cat_dom"/>
</dbReference>
<dbReference type="GO" id="GO:0030424">
    <property type="term" value="C:axon"/>
    <property type="evidence" value="ECO:0007669"/>
    <property type="project" value="TreeGrafter"/>
</dbReference>
<dbReference type="InterPro" id="IPR002011">
    <property type="entry name" value="Tyr_kinase_rcpt_2_CS"/>
</dbReference>
<proteinExistence type="predicted"/>
<dbReference type="SUPFAM" id="SSF49265">
    <property type="entry name" value="Fibronectin type III"/>
    <property type="match status" value="2"/>
</dbReference>
<evidence type="ECO:0000256" key="10">
    <source>
        <dbReference type="ARBA" id="ARBA00022737"/>
    </source>
</evidence>
<reference evidence="25" key="2">
    <citation type="submission" date="2023-05" db="EMBL/GenBank/DDBJ databases">
        <authorList>
            <person name="Fouks B."/>
        </authorList>
    </citation>
    <scope>NUCLEOTIDE SEQUENCE</scope>
    <source>
        <strain evidence="25">Stay&amp;Tobe</strain>
        <tissue evidence="25">Testes</tissue>
    </source>
</reference>
<evidence type="ECO:0000256" key="16">
    <source>
        <dbReference type="ARBA" id="ARBA00023137"/>
    </source>
</evidence>
<gene>
    <name evidence="25" type="ORF">L9F63_014405</name>
</gene>
<evidence type="ECO:0000256" key="15">
    <source>
        <dbReference type="ARBA" id="ARBA00023136"/>
    </source>
</evidence>
<evidence type="ECO:0000256" key="18">
    <source>
        <dbReference type="ARBA" id="ARBA00023180"/>
    </source>
</evidence>
<dbReference type="Pfam" id="PF00041">
    <property type="entry name" value="fn3"/>
    <property type="match status" value="1"/>
</dbReference>
<keyword evidence="10" id="KW-0677">Repeat</keyword>
<dbReference type="Gene3D" id="3.30.200.20">
    <property type="entry name" value="Phosphorylase Kinase, domain 1"/>
    <property type="match status" value="1"/>
</dbReference>
<dbReference type="PANTHER" id="PTHR24416:SF525">
    <property type="entry name" value="INSULIN-LIKE RECEPTOR"/>
    <property type="match status" value="1"/>
</dbReference>
<dbReference type="InterPro" id="IPR013783">
    <property type="entry name" value="Ig-like_fold"/>
</dbReference>
<keyword evidence="5" id="KW-0808">Transferase</keyword>
<dbReference type="PRINTS" id="PR00109">
    <property type="entry name" value="TYRKINASE"/>
</dbReference>
<evidence type="ECO:0000256" key="20">
    <source>
        <dbReference type="ARBA" id="ARBA00051243"/>
    </source>
</evidence>
<feature type="chain" id="PRO_5041908807" description="receptor protein-tyrosine kinase" evidence="22">
    <location>
        <begin position="21"/>
        <end position="1335"/>
    </location>
</feature>
<dbReference type="SMART" id="SM00220">
    <property type="entry name" value="S_TKc"/>
    <property type="match status" value="1"/>
</dbReference>
<dbReference type="InterPro" id="IPR011009">
    <property type="entry name" value="Kinase-like_dom_sf"/>
</dbReference>
<keyword evidence="16" id="KW-0829">Tyrosine-protein kinase</keyword>
<dbReference type="InterPro" id="IPR001245">
    <property type="entry name" value="Ser-Thr/Tyr_kinase_cat_dom"/>
</dbReference>
<keyword evidence="13" id="KW-0067">ATP-binding</keyword>
<reference evidence="25" key="1">
    <citation type="journal article" date="2023" name="IScience">
        <title>Live-bearing cockroach genome reveals convergent evolutionary mechanisms linked to viviparity in insects and beyond.</title>
        <authorList>
            <person name="Fouks B."/>
            <person name="Harrison M.C."/>
            <person name="Mikhailova A.A."/>
            <person name="Marchal E."/>
            <person name="English S."/>
            <person name="Carruthers M."/>
            <person name="Jennings E.C."/>
            <person name="Chiamaka E.L."/>
            <person name="Frigard R.A."/>
            <person name="Pippel M."/>
            <person name="Attardo G.M."/>
            <person name="Benoit J.B."/>
            <person name="Bornberg-Bauer E."/>
            <person name="Tobe S.S."/>
        </authorList>
    </citation>
    <scope>NUCLEOTIDE SEQUENCE</scope>
    <source>
        <strain evidence="25">Stay&amp;Tobe</strain>
    </source>
</reference>
<evidence type="ECO:0000256" key="5">
    <source>
        <dbReference type="ARBA" id="ARBA00022679"/>
    </source>
</evidence>
<evidence type="ECO:0000256" key="6">
    <source>
        <dbReference type="ARBA" id="ARBA00022685"/>
    </source>
</evidence>
<dbReference type="EMBL" id="JASPKZ010003066">
    <property type="protein sequence ID" value="KAJ9594149.1"/>
    <property type="molecule type" value="Genomic_DNA"/>
</dbReference>
<dbReference type="Gene3D" id="1.10.510.10">
    <property type="entry name" value="Transferase(Phosphotransferase) domain 1"/>
    <property type="match status" value="1"/>
</dbReference>
<dbReference type="InterPro" id="IPR000494">
    <property type="entry name" value="Rcpt_L-dom"/>
</dbReference>
<evidence type="ECO:0000256" key="22">
    <source>
        <dbReference type="SAM" id="SignalP"/>
    </source>
</evidence>
<evidence type="ECO:0000256" key="9">
    <source>
        <dbReference type="ARBA" id="ARBA00022729"/>
    </source>
</evidence>
<dbReference type="PROSITE" id="PS50853">
    <property type="entry name" value="FN3"/>
    <property type="match status" value="2"/>
</dbReference>
<evidence type="ECO:0000259" key="23">
    <source>
        <dbReference type="PROSITE" id="PS50011"/>
    </source>
</evidence>
<keyword evidence="18" id="KW-0325">Glycoprotein</keyword>
<dbReference type="GO" id="GO:0043410">
    <property type="term" value="P:positive regulation of MAPK cascade"/>
    <property type="evidence" value="ECO:0007669"/>
    <property type="project" value="TreeGrafter"/>
</dbReference>
<keyword evidence="11" id="KW-0547">Nucleotide-binding</keyword>
<dbReference type="SMART" id="SM00060">
    <property type="entry name" value="FN3"/>
    <property type="match status" value="3"/>
</dbReference>
<evidence type="ECO:0000256" key="19">
    <source>
        <dbReference type="ARBA" id="ARBA00023211"/>
    </source>
</evidence>
<feature type="signal peptide" evidence="22">
    <location>
        <begin position="1"/>
        <end position="20"/>
    </location>
</feature>
<feature type="domain" description="Fibronectin type-III" evidence="24">
    <location>
        <begin position="804"/>
        <end position="902"/>
    </location>
</feature>
<dbReference type="InterPro" id="IPR009030">
    <property type="entry name" value="Growth_fac_rcpt_cys_sf"/>
</dbReference>
<name>A0AAD8ELD9_DIPPU</name>
<dbReference type="SMART" id="SM00219">
    <property type="entry name" value="TyrKc"/>
    <property type="match status" value="1"/>
</dbReference>
<evidence type="ECO:0000313" key="25">
    <source>
        <dbReference type="EMBL" id="KAJ9594149.1"/>
    </source>
</evidence>
<evidence type="ECO:0000256" key="11">
    <source>
        <dbReference type="ARBA" id="ARBA00022741"/>
    </source>
</evidence>
<evidence type="ECO:0000256" key="14">
    <source>
        <dbReference type="ARBA" id="ARBA00022989"/>
    </source>
</evidence>
<dbReference type="InterPro" id="IPR050122">
    <property type="entry name" value="RTK"/>
</dbReference>
<dbReference type="CDD" id="cd00063">
    <property type="entry name" value="FN3"/>
    <property type="match status" value="3"/>
</dbReference>
<comment type="subcellular location">
    <subcellularLocation>
        <location evidence="2">Membrane</location>
        <topology evidence="2">Single-pass type I membrane protein</topology>
    </subcellularLocation>
</comment>
<evidence type="ECO:0000256" key="12">
    <source>
        <dbReference type="ARBA" id="ARBA00022777"/>
    </source>
</evidence>
<dbReference type="InterPro" id="IPR008266">
    <property type="entry name" value="Tyr_kinase_AS"/>
</dbReference>
<dbReference type="GO" id="GO:0005899">
    <property type="term" value="C:insulin receptor complex"/>
    <property type="evidence" value="ECO:0007669"/>
    <property type="project" value="TreeGrafter"/>
</dbReference>
<keyword evidence="26" id="KW-1185">Reference proteome</keyword>
<dbReference type="PROSITE" id="PS00239">
    <property type="entry name" value="RECEPTOR_TYR_KIN_II"/>
    <property type="match status" value="1"/>
</dbReference>
<dbReference type="SUPFAM" id="SSF57184">
    <property type="entry name" value="Growth factor receptor domain"/>
    <property type="match status" value="1"/>
</dbReference>
<feature type="domain" description="Fibronectin type-III" evidence="24">
    <location>
        <begin position="473"/>
        <end position="592"/>
    </location>
</feature>
<dbReference type="GO" id="GO:0005009">
    <property type="term" value="F:insulin receptor activity"/>
    <property type="evidence" value="ECO:0007669"/>
    <property type="project" value="TreeGrafter"/>
</dbReference>
<keyword evidence="15 21" id="KW-0472">Membrane</keyword>
<dbReference type="InterPro" id="IPR006212">
    <property type="entry name" value="Furin_repeat"/>
</dbReference>
<comment type="caution">
    <text evidence="25">The sequence shown here is derived from an EMBL/GenBank/DDBJ whole genome shotgun (WGS) entry which is preliminary data.</text>
</comment>
<sequence>MERILRSILIVICMSVIGHGVDEGSICPSMDIRNKAQALERLSGCRVVEGFVRVVLIDKANETEYEPFTFPELQEITDYLLVYRVTGLTSLGHLFPNLTVIRGNSLFVDYALVVYEMFQLKELGLKSLTTILRGSVRIEKNHVLCYLYTVDWKSVISNGELYAKNNNPENLLCPGCPTTCDSNYCWGRLACQKKNSYGDHICHELCLGGCTGSGPHECSACVRMISDAGVCIANCPRDRFEFMGRRCITEEECRISDVPPAYLQRTLLPGLPSKAWIPFNGSCTLMCPLGYQPVVNNFGKYTCEECVGYCRKVCGSGHHIPIESIYHIQNLNGCTYINGSLIIRLFMGTQAVEELEKNFDGIEEISGFLKIYYSFPLTTLNFFKRLRIIRGLELECDQFALVIVGNDNLQELWNWDLKPKNFTIERGTLSIHSNPKLCMSEIDTFRDISGFRNDSAVEISQESNGNNMACKPVKMNVSSRIINSTYVEISWKSFDTFIGRGTLLGYTVHYAEAINENSTYLEDKDNDECENNKWRVAYVVLNSQSDIPTNMSYVISRLKPFTRYAFYVKTYSTALATVGGRSSIQYFRTFPDRPSIPRYLRAYANSSSEMIVHWQPPLFPNGEISHYFIVGWRHYDDSNLLEQRDYCQFPLQSNKKVEEEQFISNQPNIKKACGNKRAPEACLSNDDSRFNFIYTQEAINEEQESCDQETSIYSVLYSHRLYGNGGGIYDSYDFAYSQFEQRTEGNSTNAILRDLQHFAEYTIKVVACRKDRYGNIDHKWNDKRCSPASLITARTQKLENADQINSSFVKISIESTTVRVFWLEPLNPNGIIVAYNVKYKRTDITNYKPATICLTKLQFEKTNNWFVLNNMHPGKYCLRLKAVSLAGRGKSTDCIEFTVMHDTILYSRKTEIIILTVIITMLLILIFGALFYWGKKIKAESEATKTIITSVNPDYAIIPTYQPDEWEIVRDKVEIVKELSRGTFGIVYEGILYPANIHCAVKTVDEKATARERIEFLNEASIMKSFTGGHHVVRLFGVVSRGQPPLVIMELMSIGDLKSFLREARNEVPHRITLSRVLLMAAQIADGMAYLEANKFVHRDLAARNCMISKNYTVKIGDFGMTRDIYHSDYYRKGNKGLLPVRWMAPESLADGVFTNQSDVWSFGIVLWEIATLAEQPYQGLSNEQVLQYVLRGGLLDKPISCPEILYSLMLACWQKKPVHRPTFFNLVRVLDAVTDLGDEFRQVSFYHSQKSHDLSSACCQTSSPDYANSDLWETSKRLDSSILSDGFHTDNNTIREIATSNHTEFQRKRQISIGSQYLDMSKVSKEITDEHVLG</sequence>
<protein>
    <recommendedName>
        <fullName evidence="3">receptor protein-tyrosine kinase</fullName>
        <ecNumber evidence="3">2.7.10.1</ecNumber>
    </recommendedName>
</protein>
<dbReference type="PROSITE" id="PS50011">
    <property type="entry name" value="PROTEIN_KINASE_DOM"/>
    <property type="match status" value="1"/>
</dbReference>
<keyword evidence="9 22" id="KW-0732">Signal</keyword>
<evidence type="ECO:0000256" key="3">
    <source>
        <dbReference type="ARBA" id="ARBA00011902"/>
    </source>
</evidence>
<dbReference type="SMART" id="SM00261">
    <property type="entry name" value="FU"/>
    <property type="match status" value="1"/>
</dbReference>
<dbReference type="GO" id="GO:0046872">
    <property type="term" value="F:metal ion binding"/>
    <property type="evidence" value="ECO:0007669"/>
    <property type="project" value="UniProtKB-KW"/>
</dbReference>
<evidence type="ECO:0000256" key="8">
    <source>
        <dbReference type="ARBA" id="ARBA00022723"/>
    </source>
</evidence>
<evidence type="ECO:0000256" key="13">
    <source>
        <dbReference type="ARBA" id="ARBA00022840"/>
    </source>
</evidence>
<evidence type="ECO:0000256" key="17">
    <source>
        <dbReference type="ARBA" id="ARBA00023170"/>
    </source>
</evidence>
<dbReference type="Pfam" id="PF01030">
    <property type="entry name" value="Recep_L_domain"/>
    <property type="match status" value="2"/>
</dbReference>
<comment type="catalytic activity">
    <reaction evidence="20">
        <text>L-tyrosyl-[protein] + ATP = O-phospho-L-tyrosyl-[protein] + ADP + H(+)</text>
        <dbReference type="Rhea" id="RHEA:10596"/>
        <dbReference type="Rhea" id="RHEA-COMP:10136"/>
        <dbReference type="Rhea" id="RHEA-COMP:20101"/>
        <dbReference type="ChEBI" id="CHEBI:15378"/>
        <dbReference type="ChEBI" id="CHEBI:30616"/>
        <dbReference type="ChEBI" id="CHEBI:46858"/>
        <dbReference type="ChEBI" id="CHEBI:61978"/>
        <dbReference type="ChEBI" id="CHEBI:456216"/>
        <dbReference type="EC" id="2.7.10.1"/>
    </reaction>
</comment>
<dbReference type="GO" id="GO:0005524">
    <property type="term" value="F:ATP binding"/>
    <property type="evidence" value="ECO:0007669"/>
    <property type="project" value="UniProtKB-KW"/>
</dbReference>
<dbReference type="GO" id="GO:0051897">
    <property type="term" value="P:positive regulation of phosphatidylinositol 3-kinase/protein kinase B signal transduction"/>
    <property type="evidence" value="ECO:0007669"/>
    <property type="project" value="TreeGrafter"/>
</dbReference>
<dbReference type="Pfam" id="PF00757">
    <property type="entry name" value="Furin-like"/>
    <property type="match status" value="1"/>
</dbReference>